<comment type="similarity">
    <text evidence="2">Belongs to the TALE/IRO homeobox family.</text>
</comment>
<evidence type="ECO:0000256" key="6">
    <source>
        <dbReference type="PROSITE-ProRule" id="PRU00108"/>
    </source>
</evidence>
<feature type="compositionally biased region" description="Polar residues" evidence="7">
    <location>
        <begin position="619"/>
        <end position="630"/>
    </location>
</feature>
<evidence type="ECO:0000256" key="1">
    <source>
        <dbReference type="ARBA" id="ARBA00004123"/>
    </source>
</evidence>
<protein>
    <submittedName>
        <fullName evidence="10">Iroquois-class homeodomain protein IRX-2-like</fullName>
    </submittedName>
</protein>
<feature type="compositionally biased region" description="Low complexity" evidence="7">
    <location>
        <begin position="405"/>
        <end position="422"/>
    </location>
</feature>
<dbReference type="InParanoid" id="A0A1S3IMV6"/>
<feature type="region of interest" description="Disordered" evidence="7">
    <location>
        <begin position="349"/>
        <end position="485"/>
    </location>
</feature>
<dbReference type="GO" id="GO:0005634">
    <property type="term" value="C:nucleus"/>
    <property type="evidence" value="ECO:0007669"/>
    <property type="project" value="UniProtKB-SubCell"/>
</dbReference>
<dbReference type="KEGG" id="lak:106165257"/>
<sequence>MSYPPLGYSLPPVASSTLSAPQLQYPAVVTSSVSTSTPAGVGGPGTGAGGTPGSTGGGGGGGGGSHTSSPPCCQNGRPIVTDPHTGQTICSCQYNPSLITYPRVAGLTPETMYTSAAYAAAAQGMYPLADPSAFYSPLAAHGLNLKDAAEAWRTMNQQAAAAALCYPYDPTMMAAYPYGCAAHGLNLKDAAEAWRTMNQQAAAAALCYPYDPTMMAAYPYGYGMDLTAGAPRKNATRETTSTLKAWLNEHRKNPYPTKGEKIMLAIITKMTLTQVSTWFANARRRLKKENKMTWSPRNRNGEDDDSGAENGGREDGENQATSSTNEHEIDKSDDEDDDDIQVDVEMLSDHTDSTARDGSPPLRVGSPSPGCGDNQASVLRNKSNEYKENTDPGIRNGENLSPAQSPLSDGCSSPSSAVSSGGVTPEAQVTPRKPKIWSIADSITSGSNTDNKQPPRSSSPSSGSSGKDPQISPTNPPPRQSLSVPTVTKNHWVGPYTAGGTTLAYPGFPYPYMYSPYHQTIASMTHSNTNPARNLAAGHSIVTAASSIQAPFGQIRPRIGPLQLGGAGAGAPPSHTITGAMKPQDGLNLTTSGLLKSGNSGSGSGGSGVRPGSPSTSPRANESRLTNGFSSGEVVKSSHESAPRL</sequence>
<feature type="compositionally biased region" description="Low complexity" evidence="7">
    <location>
        <begin position="454"/>
        <end position="466"/>
    </location>
</feature>
<evidence type="ECO:0000256" key="3">
    <source>
        <dbReference type="ARBA" id="ARBA00023125"/>
    </source>
</evidence>
<feature type="region of interest" description="Disordered" evidence="7">
    <location>
        <begin position="564"/>
        <end position="645"/>
    </location>
</feature>
<dbReference type="AlphaFoldDB" id="A0A1S3IMV6"/>
<feature type="compositionally biased region" description="Basic and acidic residues" evidence="7">
    <location>
        <begin position="636"/>
        <end position="645"/>
    </location>
</feature>
<dbReference type="SUPFAM" id="SSF46689">
    <property type="entry name" value="Homeodomain-like"/>
    <property type="match status" value="1"/>
</dbReference>
<dbReference type="SMART" id="SM00389">
    <property type="entry name" value="HOX"/>
    <property type="match status" value="1"/>
</dbReference>
<dbReference type="InterPro" id="IPR008422">
    <property type="entry name" value="KN_HD"/>
</dbReference>
<feature type="domain" description="Homeobox" evidence="8">
    <location>
        <begin position="226"/>
        <end position="289"/>
    </location>
</feature>
<dbReference type="FunFam" id="1.10.10.60:FF:000003">
    <property type="entry name" value="Iroquois-class homeobox protein IRX"/>
    <property type="match status" value="1"/>
</dbReference>
<keyword evidence="9" id="KW-1185">Reference proteome</keyword>
<dbReference type="OrthoDB" id="5399138at2759"/>
<dbReference type="CDD" id="cd00086">
    <property type="entry name" value="homeodomain"/>
    <property type="match status" value="1"/>
</dbReference>
<gene>
    <name evidence="10" type="primary">LOC106165257</name>
</gene>
<feature type="compositionally biased region" description="Low complexity" evidence="7">
    <location>
        <begin position="589"/>
        <end position="599"/>
    </location>
</feature>
<dbReference type="PANTHER" id="PTHR11211:SF40">
    <property type="entry name" value="MIRROR, ISOFORM C"/>
    <property type="match status" value="1"/>
</dbReference>
<feature type="compositionally biased region" description="Polar residues" evidence="7">
    <location>
        <begin position="441"/>
        <end position="452"/>
    </location>
</feature>
<keyword evidence="5 6" id="KW-0539">Nucleus</keyword>
<evidence type="ECO:0000256" key="5">
    <source>
        <dbReference type="ARBA" id="ARBA00023242"/>
    </source>
</evidence>
<dbReference type="GO" id="GO:0000981">
    <property type="term" value="F:DNA-binding transcription factor activity, RNA polymerase II-specific"/>
    <property type="evidence" value="ECO:0007669"/>
    <property type="project" value="InterPro"/>
</dbReference>
<feature type="compositionally biased region" description="Gly residues" evidence="7">
    <location>
        <begin position="600"/>
        <end position="609"/>
    </location>
</feature>
<reference evidence="10" key="1">
    <citation type="submission" date="2025-08" db="UniProtKB">
        <authorList>
            <consortium name="RefSeq"/>
        </authorList>
    </citation>
    <scope>IDENTIFICATION</scope>
    <source>
        <tissue evidence="10">Gonads</tissue>
    </source>
</reference>
<organism evidence="9 10">
    <name type="scientific">Lingula anatina</name>
    <name type="common">Brachiopod</name>
    <name type="synonym">Lingula unguis</name>
    <dbReference type="NCBI Taxonomy" id="7574"/>
    <lineage>
        <taxon>Eukaryota</taxon>
        <taxon>Metazoa</taxon>
        <taxon>Spiralia</taxon>
        <taxon>Lophotrochozoa</taxon>
        <taxon>Brachiopoda</taxon>
        <taxon>Linguliformea</taxon>
        <taxon>Lingulata</taxon>
        <taxon>Lingulida</taxon>
        <taxon>Linguloidea</taxon>
        <taxon>Lingulidae</taxon>
        <taxon>Lingula</taxon>
    </lineage>
</organism>
<dbReference type="GO" id="GO:0048468">
    <property type="term" value="P:cell development"/>
    <property type="evidence" value="ECO:0007669"/>
    <property type="project" value="TreeGrafter"/>
</dbReference>
<dbReference type="InterPro" id="IPR009057">
    <property type="entry name" value="Homeodomain-like_sf"/>
</dbReference>
<dbReference type="GeneID" id="106165257"/>
<proteinExistence type="inferred from homology"/>
<dbReference type="Pfam" id="PF05920">
    <property type="entry name" value="Homeobox_KN"/>
    <property type="match status" value="1"/>
</dbReference>
<comment type="subcellular location">
    <subcellularLocation>
        <location evidence="1 6">Nucleus</location>
    </subcellularLocation>
</comment>
<dbReference type="PROSITE" id="PS50071">
    <property type="entry name" value="HOMEOBOX_2"/>
    <property type="match status" value="1"/>
</dbReference>
<feature type="DNA-binding region" description="Homeobox" evidence="6">
    <location>
        <begin position="228"/>
        <end position="290"/>
    </location>
</feature>
<evidence type="ECO:0000313" key="9">
    <source>
        <dbReference type="Proteomes" id="UP000085678"/>
    </source>
</evidence>
<feature type="compositionally biased region" description="Gly residues" evidence="7">
    <location>
        <begin position="40"/>
        <end position="65"/>
    </location>
</feature>
<keyword evidence="3 6" id="KW-0238">DNA-binding</keyword>
<dbReference type="RefSeq" id="XP_013398869.2">
    <property type="nucleotide sequence ID" value="XM_013543415.2"/>
</dbReference>
<dbReference type="GO" id="GO:0030182">
    <property type="term" value="P:neuron differentiation"/>
    <property type="evidence" value="ECO:0007669"/>
    <property type="project" value="TreeGrafter"/>
</dbReference>
<dbReference type="InterPro" id="IPR001356">
    <property type="entry name" value="HD"/>
</dbReference>
<accession>A0A1S3IMV6</accession>
<name>A0A1S3IMV6_LINAN</name>
<feature type="region of interest" description="Disordered" evidence="7">
    <location>
        <begin position="289"/>
        <end position="337"/>
    </location>
</feature>
<dbReference type="PANTHER" id="PTHR11211">
    <property type="entry name" value="IROQUOIS-CLASS HOMEODOMAIN PROTEIN IRX"/>
    <property type="match status" value="1"/>
</dbReference>
<evidence type="ECO:0000256" key="2">
    <source>
        <dbReference type="ARBA" id="ARBA00008446"/>
    </source>
</evidence>
<evidence type="ECO:0000256" key="7">
    <source>
        <dbReference type="SAM" id="MobiDB-lite"/>
    </source>
</evidence>
<keyword evidence="4 6" id="KW-0371">Homeobox</keyword>
<dbReference type="Proteomes" id="UP000085678">
    <property type="component" value="Unplaced"/>
</dbReference>
<evidence type="ECO:0000313" key="10">
    <source>
        <dbReference type="RefSeq" id="XP_013398869.2"/>
    </source>
</evidence>
<dbReference type="Gene3D" id="1.10.10.60">
    <property type="entry name" value="Homeodomain-like"/>
    <property type="match status" value="1"/>
</dbReference>
<dbReference type="GO" id="GO:0000978">
    <property type="term" value="F:RNA polymerase II cis-regulatory region sequence-specific DNA binding"/>
    <property type="evidence" value="ECO:0007669"/>
    <property type="project" value="TreeGrafter"/>
</dbReference>
<evidence type="ECO:0000256" key="4">
    <source>
        <dbReference type="ARBA" id="ARBA00023155"/>
    </source>
</evidence>
<dbReference type="PROSITE" id="PS00027">
    <property type="entry name" value="HOMEOBOX_1"/>
    <property type="match status" value="1"/>
</dbReference>
<dbReference type="STRING" id="7574.A0A1S3IMV6"/>
<dbReference type="InterPro" id="IPR017970">
    <property type="entry name" value="Homeobox_CS"/>
</dbReference>
<evidence type="ECO:0000259" key="8">
    <source>
        <dbReference type="PROSITE" id="PS50071"/>
    </source>
</evidence>
<feature type="region of interest" description="Disordered" evidence="7">
    <location>
        <begin position="33"/>
        <end position="78"/>
    </location>
</feature>